<dbReference type="OrthoDB" id="1739503at2759"/>
<evidence type="ECO:0000313" key="3">
    <source>
        <dbReference type="Proteomes" id="UP000283530"/>
    </source>
</evidence>
<feature type="compositionally biased region" description="Basic and acidic residues" evidence="1">
    <location>
        <begin position="55"/>
        <end position="71"/>
    </location>
</feature>
<name>A0A443N2Q0_9MAGN</name>
<dbReference type="Proteomes" id="UP000283530">
    <property type="component" value="Unassembled WGS sequence"/>
</dbReference>
<evidence type="ECO:0000313" key="2">
    <source>
        <dbReference type="EMBL" id="RWR72817.1"/>
    </source>
</evidence>
<sequence>MIPLGNWDVDTLPPLEWKFSEIFGERAAGEEVHEVRPSEAFLGSCGIPPSGWKGNTEEEKLKEEKKGEEDG</sequence>
<dbReference type="AlphaFoldDB" id="A0A443N2Q0"/>
<keyword evidence="3" id="KW-1185">Reference proteome</keyword>
<feature type="region of interest" description="Disordered" evidence="1">
    <location>
        <begin position="40"/>
        <end position="71"/>
    </location>
</feature>
<reference evidence="2 3" key="1">
    <citation type="journal article" date="2019" name="Nat. Plants">
        <title>Stout camphor tree genome fills gaps in understanding of flowering plant genome evolution.</title>
        <authorList>
            <person name="Chaw S.M."/>
            <person name="Liu Y.C."/>
            <person name="Wu Y.W."/>
            <person name="Wang H.Y."/>
            <person name="Lin C.I."/>
            <person name="Wu C.S."/>
            <person name="Ke H.M."/>
            <person name="Chang L.Y."/>
            <person name="Hsu C.Y."/>
            <person name="Yang H.T."/>
            <person name="Sudianto E."/>
            <person name="Hsu M.H."/>
            <person name="Wu K.P."/>
            <person name="Wang L.N."/>
            <person name="Leebens-Mack J.H."/>
            <person name="Tsai I.J."/>
        </authorList>
    </citation>
    <scope>NUCLEOTIDE SEQUENCE [LARGE SCALE GENOMIC DNA]</scope>
    <source>
        <strain evidence="3">cv. Chaw 1501</strain>
        <tissue evidence="2">Young leaves</tissue>
    </source>
</reference>
<accession>A0A443N2Q0</accession>
<evidence type="ECO:0000256" key="1">
    <source>
        <dbReference type="SAM" id="MobiDB-lite"/>
    </source>
</evidence>
<proteinExistence type="predicted"/>
<comment type="caution">
    <text evidence="2">The sequence shown here is derived from an EMBL/GenBank/DDBJ whole genome shotgun (WGS) entry which is preliminary data.</text>
</comment>
<organism evidence="2 3">
    <name type="scientific">Cinnamomum micranthum f. kanehirae</name>
    <dbReference type="NCBI Taxonomy" id="337451"/>
    <lineage>
        <taxon>Eukaryota</taxon>
        <taxon>Viridiplantae</taxon>
        <taxon>Streptophyta</taxon>
        <taxon>Embryophyta</taxon>
        <taxon>Tracheophyta</taxon>
        <taxon>Spermatophyta</taxon>
        <taxon>Magnoliopsida</taxon>
        <taxon>Magnoliidae</taxon>
        <taxon>Laurales</taxon>
        <taxon>Lauraceae</taxon>
        <taxon>Cinnamomum</taxon>
    </lineage>
</organism>
<dbReference type="EMBL" id="QPKB01000001">
    <property type="protein sequence ID" value="RWR72817.1"/>
    <property type="molecule type" value="Genomic_DNA"/>
</dbReference>
<protein>
    <submittedName>
        <fullName evidence="2">Serine/threonine protein phosphatase 2A regulatory subunit B beta isoform-like protein isoform X1</fullName>
    </submittedName>
</protein>
<gene>
    <name evidence="2" type="ORF">CKAN_00105800</name>
</gene>